<dbReference type="GO" id="GO:0043495">
    <property type="term" value="F:protein-membrane adaptor activity"/>
    <property type="evidence" value="ECO:0007669"/>
    <property type="project" value="TreeGrafter"/>
</dbReference>
<comment type="catalytic activity">
    <reaction evidence="10">
        <text>a 1,2-diacyl-sn-glycero-3-phospho-L-serine(in) = a 1,2-diacyl-sn-glycero-3-phospho-L-serine(out)</text>
        <dbReference type="Rhea" id="RHEA:38663"/>
        <dbReference type="ChEBI" id="CHEBI:57262"/>
    </reaction>
</comment>
<evidence type="ECO:0000313" key="15">
    <source>
        <dbReference type="RefSeq" id="XP_033462446.1"/>
    </source>
</evidence>
<feature type="compositionally biased region" description="Acidic residues" evidence="13">
    <location>
        <begin position="531"/>
        <end position="542"/>
    </location>
</feature>
<comment type="similarity">
    <text evidence="3">Belongs to the ATG2 family.</text>
</comment>
<dbReference type="GO" id="GO:0000422">
    <property type="term" value="P:autophagy of mitochondrion"/>
    <property type="evidence" value="ECO:0007669"/>
    <property type="project" value="TreeGrafter"/>
</dbReference>
<organism evidence="15">
    <name type="scientific">Dissoconium aciculare CBS 342.82</name>
    <dbReference type="NCBI Taxonomy" id="1314786"/>
    <lineage>
        <taxon>Eukaryota</taxon>
        <taxon>Fungi</taxon>
        <taxon>Dikarya</taxon>
        <taxon>Ascomycota</taxon>
        <taxon>Pezizomycotina</taxon>
        <taxon>Dothideomycetes</taxon>
        <taxon>Dothideomycetidae</taxon>
        <taxon>Mycosphaerellales</taxon>
        <taxon>Dissoconiaceae</taxon>
        <taxon>Dissoconium</taxon>
    </lineage>
</organism>
<protein>
    <recommendedName>
        <fullName evidence="4">Autophagy-related protein 2</fullName>
    </recommendedName>
</protein>
<dbReference type="Pfam" id="PF13329">
    <property type="entry name" value="ATG2_CAD"/>
    <property type="match status" value="1"/>
</dbReference>
<feature type="compositionally biased region" description="Polar residues" evidence="13">
    <location>
        <begin position="446"/>
        <end position="458"/>
    </location>
</feature>
<dbReference type="GeneID" id="54359981"/>
<dbReference type="PANTHER" id="PTHR13190:SF1">
    <property type="entry name" value="AUTOPHAGY-RELATED 2, ISOFORM A"/>
    <property type="match status" value="1"/>
</dbReference>
<feature type="compositionally biased region" description="Basic and acidic residues" evidence="13">
    <location>
        <begin position="433"/>
        <end position="444"/>
    </location>
</feature>
<evidence type="ECO:0000256" key="1">
    <source>
        <dbReference type="ARBA" id="ARBA00004406"/>
    </source>
</evidence>
<keyword evidence="8" id="KW-0445">Lipid transport</keyword>
<reference evidence="15" key="3">
    <citation type="submission" date="2025-08" db="UniProtKB">
        <authorList>
            <consortium name="RefSeq"/>
        </authorList>
    </citation>
    <scope>IDENTIFICATION</scope>
    <source>
        <strain evidence="15">CBS 342.82</strain>
    </source>
</reference>
<comment type="catalytic activity">
    <reaction evidence="11">
        <text>a 1,2-diacyl-sn-glycero-3-phosphoethanolamine(in) = a 1,2-diacyl-sn-glycero-3-phosphoethanolamine(out)</text>
        <dbReference type="Rhea" id="RHEA:38895"/>
        <dbReference type="ChEBI" id="CHEBI:64612"/>
    </reaction>
</comment>
<dbReference type="GO" id="GO:0061723">
    <property type="term" value="P:glycophagy"/>
    <property type="evidence" value="ECO:0007669"/>
    <property type="project" value="TreeGrafter"/>
</dbReference>
<accession>A0A6J3MBN0</accession>
<keyword evidence="6" id="KW-0256">Endoplasmic reticulum</keyword>
<keyword evidence="14" id="KW-1185">Reference proteome</keyword>
<evidence type="ECO:0000256" key="6">
    <source>
        <dbReference type="ARBA" id="ARBA00022824"/>
    </source>
</evidence>
<evidence type="ECO:0000256" key="11">
    <source>
        <dbReference type="ARBA" id="ARBA00024615"/>
    </source>
</evidence>
<keyword evidence="5" id="KW-0813">Transport</keyword>
<evidence type="ECO:0000256" key="5">
    <source>
        <dbReference type="ARBA" id="ARBA00022448"/>
    </source>
</evidence>
<dbReference type="OrthoDB" id="18982at2759"/>
<proteinExistence type="inferred from homology"/>
<gene>
    <name evidence="15" type="ORF">K489DRAFT_334295</name>
</gene>
<dbReference type="GO" id="GO:0032266">
    <property type="term" value="F:phosphatidylinositol-3-phosphate binding"/>
    <property type="evidence" value="ECO:0007669"/>
    <property type="project" value="TreeGrafter"/>
</dbReference>
<feature type="region of interest" description="Disordered" evidence="13">
    <location>
        <begin position="110"/>
        <end position="142"/>
    </location>
</feature>
<feature type="region of interest" description="Disordered" evidence="13">
    <location>
        <begin position="1685"/>
        <end position="1716"/>
    </location>
</feature>
<evidence type="ECO:0000256" key="13">
    <source>
        <dbReference type="SAM" id="MobiDB-lite"/>
    </source>
</evidence>
<sequence>MSWWNWQGRLLPYAIRYGLLKSGFLDAETAKDLANFDISLGSKRSVVELKNLGLDVRRISEVAQLPPSLQLKTARLLSLRLIFVREGYQPNVELEIDGIEVVVCSADHNGETTSASGPGRGPKHHTSDGIPRSPLPYDPGGTIFSKTDAHLPTTQEMARSFLKDESLVQRKEMETSIVEDMKDIEESFMSDTEHDDGDVGTGVAGGLPIFLSKILEGVLERVKYRIVNLRIRLEAEIGTDNIDRCPIALQLRVGEVHGTGILGADVAAYNITLDLIARDAIMIGLASVSRQTSPTLSRAPTHMSVNEEHNSAMLTVAPVHYDESSSIHTEGSKMSTNEHAGVVDDLPVLHEASSNPSTLNDSQMQFPDETIESSIEIQAGDDNESWRSRRIRADGLADDLWSSMLNADDAQLSPTQGYDQFYGLDDSHKFHNRWNDAHDQDRNRLNTRVPTNMQSWPGPSQDGVKPRLQKSLKSWPNLDDEIQVTDRIDRDAHKVGRDGLRNQLRFSQSPALSDSQRPPSPEVESETHENNDDDESADDQDNDEMLESRYYTHEEAESIYLSAVMEKTTAVVPGAWHTDDSDTDISLHERAHERNLATPEYQIRETAESVASESTPVASVCETPRATSPNFAPALSESARKLQESSFQLLSIDKVLVVYHRQPEIASSSTDTIPVPDNAKAKTQGLNREMPGAFSAYSDLSRSRQSLASSLYSMPERKSEPPKTFSGLESILSTLSVGIGTMNLRVDIPSSRVLYNLCTKVVADFPDNQSSSSSETKEPGINAQSTNAITVRVGLERLAVSLCDRLRPQIQRTGAGPSADSLASLICEQIHFTKTEDTSLQIKAFKILLGDRDFLSLRHDIIPMTASRKLSADDYILDLVVSEHRGGINNKSITDVQLETASLMLHLDLVTVDDIFGSFGGLSGILEFGGSILGDSMSSAPTIKPSPTKGVRFATKVDKIESVSHEIKFNGRINGINATLQTMRCSLTLRTTALKVIHRHYGTSVSLSHIMIEGPFNESFLEAPICADISGLRLEFQNSPQDKDLERLLSLLTPSKDKYDNDNDILIDTLLRQRRKGAVLKVVVSDTKLKLSSWSCIPVLTTLGEDFSRLSAVAKYLPEDERPGMLALVCLRTTEVRLPVNQDFGLLRVVLQDAHLAHVGLPALLALAIGKIQASPVGGPDLIHTLVLYPAFENLPVLMARLLGDEEEPTLKIKFFNLAVEYSVPMLRGLIGSESIPEAEQLIINMAESIASFSMTNTPRKPVNRSTTTSEFSAASQKKMRLDMQIHDSAIGLTPQKLTSKVYFVLNDTHISTIVPPGDVVKVTLRLKKASLYMTDIVIEQPPSSASEQSPHTLQSIEWLLLSQGYIPIGSVMKAVVMVQVADDHLDSEQKNVEVDLKTELFLLETCADSTATLFATLGDLAPPSAPSKDAKYLTQPITIEDMMASFTGEPYAEPVALPETLFDVDDDISADSDLLYDVAGLDVESRHLFEESEMTSSLYGPIGDVFDHDDRDNLGNDSTVSHDHLDTVASLLEDDPFEMPDIPEDIMSDTHLLRALDKQQFACVDDKTVSLLQEDAEKPHPTNITTKNSNVPLKVRVRDTHLIWQLYDGYDWQRTRDDIELTVEQVELKAEERKTRRRESHNHVDDDESVIGDFLFNSIYIGVTAGHENQDLRRAINKAINDQATETESVAVSGTSRPTNYSSSGQPRLAPRRSRLKLGRSRKNKIAFELRNVAADVKAFAPGSGDVVNTVSLRIGDFEIFDRVPTSTWRKFLTHIDNSPRTREVARPMFDVDIQSVKTLQSHSASEMLLHVSVLPLRLHVDQDALDFINRFFDFKDARLTSNDPPSEEPFIQRLEIDTVDLRLDYKPKQLDYVGLRAGRTSELKNIVTLEGANIQLKHLIVYGLRGFDKIHPTLNDIWVEDVIRNQLPVVLSGIAAMRSLVNIGTGFRDVVAIPVREYRKDGRIVRSIQKGSYTFGKTTASELARLGAKVALGTQTVLTTAEQYLSPAIGSSSRPSTIRRVSSDGGVHEISAGEDESEQRLVSAYANQPLGVLAGLQTARRQLEHDLLTAKDALIAVQGEMMDSRSPGDAIAAVARHAPTLLLRPVIGATRAVGTTLLGVGNQIDRSNMRQIEDKYKPH</sequence>
<evidence type="ECO:0000313" key="14">
    <source>
        <dbReference type="Proteomes" id="UP000504637"/>
    </source>
</evidence>
<comment type="catalytic activity">
    <reaction evidence="12">
        <text>a 1,2-diacyl-sn-glycero-3-phosphocholine(in) = a 1,2-diacyl-sn-glycero-3-phosphocholine(out)</text>
        <dbReference type="Rhea" id="RHEA:38571"/>
        <dbReference type="ChEBI" id="CHEBI:57643"/>
    </reaction>
</comment>
<comment type="subcellular location">
    <subcellularLocation>
        <location evidence="1">Endoplasmic reticulum membrane</location>
        <topology evidence="1">Peripheral membrane protein</topology>
    </subcellularLocation>
    <subcellularLocation>
        <location evidence="2">Preautophagosomal structure membrane</location>
        <topology evidence="2">Peripheral membrane protein</topology>
    </subcellularLocation>
</comment>
<dbReference type="InterPro" id="IPR026849">
    <property type="entry name" value="ATG2"/>
</dbReference>
<evidence type="ECO:0000256" key="9">
    <source>
        <dbReference type="ARBA" id="ARBA00023136"/>
    </source>
</evidence>
<feature type="region of interest" description="Disordered" evidence="13">
    <location>
        <begin position="433"/>
        <end position="468"/>
    </location>
</feature>
<dbReference type="GO" id="GO:0034727">
    <property type="term" value="P:piecemeal microautophagy of the nucleus"/>
    <property type="evidence" value="ECO:0007669"/>
    <property type="project" value="TreeGrafter"/>
</dbReference>
<dbReference type="GO" id="GO:0005789">
    <property type="term" value="C:endoplasmic reticulum membrane"/>
    <property type="evidence" value="ECO:0007669"/>
    <property type="project" value="UniProtKB-SubCell"/>
</dbReference>
<evidence type="ECO:0000256" key="8">
    <source>
        <dbReference type="ARBA" id="ARBA00023055"/>
    </source>
</evidence>
<evidence type="ECO:0000256" key="10">
    <source>
        <dbReference type="ARBA" id="ARBA00024479"/>
    </source>
</evidence>
<dbReference type="GO" id="GO:0061908">
    <property type="term" value="C:phagophore"/>
    <property type="evidence" value="ECO:0007669"/>
    <property type="project" value="TreeGrafter"/>
</dbReference>
<dbReference type="GO" id="GO:0006869">
    <property type="term" value="P:lipid transport"/>
    <property type="evidence" value="ECO:0007669"/>
    <property type="project" value="UniProtKB-KW"/>
</dbReference>
<reference evidence="15" key="1">
    <citation type="submission" date="2020-01" db="EMBL/GenBank/DDBJ databases">
        <authorList>
            <consortium name="DOE Joint Genome Institute"/>
            <person name="Haridas S."/>
            <person name="Albert R."/>
            <person name="Binder M."/>
            <person name="Bloem J."/>
            <person name="Labutti K."/>
            <person name="Salamov A."/>
            <person name="Andreopoulos B."/>
            <person name="Baker S.E."/>
            <person name="Barry K."/>
            <person name="Bills G."/>
            <person name="Bluhm B.H."/>
            <person name="Cannon C."/>
            <person name="Castanera R."/>
            <person name="Culley D.E."/>
            <person name="Daum C."/>
            <person name="Ezra D."/>
            <person name="Gonzalez J.B."/>
            <person name="Henrissat B."/>
            <person name="Kuo A."/>
            <person name="Liang C."/>
            <person name="Lipzen A."/>
            <person name="Lutzoni F."/>
            <person name="Magnuson J."/>
            <person name="Mondo S."/>
            <person name="Nolan M."/>
            <person name="Ohm R."/>
            <person name="Pangilinan J."/>
            <person name="Park H.-J."/>
            <person name="Ramirez L."/>
            <person name="Alfaro M."/>
            <person name="Sun H."/>
            <person name="Tritt A."/>
            <person name="Yoshinaga Y."/>
            <person name="Zwiers L.-H."/>
            <person name="Turgeon B.G."/>
            <person name="Goodwin S.B."/>
            <person name="Spatafora J.W."/>
            <person name="Crous P.W."/>
            <person name="Grigoriev I.V."/>
        </authorList>
    </citation>
    <scope>NUCLEOTIDE SEQUENCE</scope>
    <source>
        <strain evidence="15">CBS 342.82</strain>
    </source>
</reference>
<name>A0A6J3MBN0_9PEZI</name>
<evidence type="ECO:0000256" key="2">
    <source>
        <dbReference type="ARBA" id="ARBA00004623"/>
    </source>
</evidence>
<keyword evidence="7" id="KW-0072">Autophagy</keyword>
<keyword evidence="9" id="KW-0472">Membrane</keyword>
<evidence type="ECO:0000256" key="7">
    <source>
        <dbReference type="ARBA" id="ARBA00023006"/>
    </source>
</evidence>
<dbReference type="Proteomes" id="UP000504637">
    <property type="component" value="Unplaced"/>
</dbReference>
<reference evidence="15" key="2">
    <citation type="submission" date="2020-04" db="EMBL/GenBank/DDBJ databases">
        <authorList>
            <consortium name="NCBI Genome Project"/>
        </authorList>
    </citation>
    <scope>NUCLEOTIDE SEQUENCE</scope>
    <source>
        <strain evidence="15">CBS 342.82</strain>
    </source>
</reference>
<evidence type="ECO:0000256" key="4">
    <source>
        <dbReference type="ARBA" id="ARBA00018070"/>
    </source>
</evidence>
<evidence type="ECO:0000256" key="3">
    <source>
        <dbReference type="ARBA" id="ARBA00009714"/>
    </source>
</evidence>
<evidence type="ECO:0000256" key="12">
    <source>
        <dbReference type="ARBA" id="ARBA00024631"/>
    </source>
</evidence>
<dbReference type="GO" id="GO:0034045">
    <property type="term" value="C:phagophore assembly site membrane"/>
    <property type="evidence" value="ECO:0007669"/>
    <property type="project" value="UniProtKB-SubCell"/>
</dbReference>
<dbReference type="GO" id="GO:0061709">
    <property type="term" value="P:reticulophagy"/>
    <property type="evidence" value="ECO:0007669"/>
    <property type="project" value="TreeGrafter"/>
</dbReference>
<dbReference type="GO" id="GO:0000045">
    <property type="term" value="P:autophagosome assembly"/>
    <property type="evidence" value="ECO:0007669"/>
    <property type="project" value="TreeGrafter"/>
</dbReference>
<feature type="region of interest" description="Disordered" evidence="13">
    <location>
        <begin position="493"/>
        <end position="542"/>
    </location>
</feature>
<dbReference type="RefSeq" id="XP_033462446.1">
    <property type="nucleotide sequence ID" value="XM_033602181.1"/>
</dbReference>
<feature type="compositionally biased region" description="Polar residues" evidence="13">
    <location>
        <begin position="504"/>
        <end position="517"/>
    </location>
</feature>
<dbReference type="PANTHER" id="PTHR13190">
    <property type="entry name" value="AUTOPHAGY-RELATED 2, ISOFORM A"/>
    <property type="match status" value="1"/>
</dbReference>
<feature type="compositionally biased region" description="Polar residues" evidence="13">
    <location>
        <begin position="1685"/>
        <end position="1707"/>
    </location>
</feature>